<name>A0AAW2TMD7_9LAMI</name>
<feature type="compositionally biased region" description="Basic and acidic residues" evidence="1">
    <location>
        <begin position="105"/>
        <end position="116"/>
    </location>
</feature>
<dbReference type="EMBL" id="JACGWN010000014">
    <property type="protein sequence ID" value="KAL0406123.1"/>
    <property type="molecule type" value="Genomic_DNA"/>
</dbReference>
<accession>A0AAW2TMD7</accession>
<evidence type="ECO:0000313" key="2">
    <source>
        <dbReference type="EMBL" id="KAL0406123.1"/>
    </source>
</evidence>
<gene>
    <name evidence="2" type="ORF">Slati_3926200</name>
</gene>
<comment type="caution">
    <text evidence="2">The sequence shown here is derived from an EMBL/GenBank/DDBJ whole genome shotgun (WGS) entry which is preliminary data.</text>
</comment>
<dbReference type="AlphaFoldDB" id="A0AAW2TMD7"/>
<feature type="region of interest" description="Disordered" evidence="1">
    <location>
        <begin position="90"/>
        <end position="116"/>
    </location>
</feature>
<sequence>MMRTKALGERGPRPPLLGPTTCVEEQAQSYQQDHSAAHLRRPGLGPLPNIHIKCPSGLPRGTTHPTWKMRVKVTLSTFQTSYRRRTLLRLEGAESPREPGVPIHSETHSSNDILRR</sequence>
<proteinExistence type="predicted"/>
<reference evidence="2" key="1">
    <citation type="submission" date="2020-06" db="EMBL/GenBank/DDBJ databases">
        <authorList>
            <person name="Li T."/>
            <person name="Hu X."/>
            <person name="Zhang T."/>
            <person name="Song X."/>
            <person name="Zhang H."/>
            <person name="Dai N."/>
            <person name="Sheng W."/>
            <person name="Hou X."/>
            <person name="Wei L."/>
        </authorList>
    </citation>
    <scope>NUCLEOTIDE SEQUENCE</scope>
    <source>
        <strain evidence="2">KEN1</strain>
        <tissue evidence="2">Leaf</tissue>
    </source>
</reference>
<reference evidence="2" key="2">
    <citation type="journal article" date="2024" name="Plant">
        <title>Genomic evolution and insights into agronomic trait innovations of Sesamum species.</title>
        <authorList>
            <person name="Miao H."/>
            <person name="Wang L."/>
            <person name="Qu L."/>
            <person name="Liu H."/>
            <person name="Sun Y."/>
            <person name="Le M."/>
            <person name="Wang Q."/>
            <person name="Wei S."/>
            <person name="Zheng Y."/>
            <person name="Lin W."/>
            <person name="Duan Y."/>
            <person name="Cao H."/>
            <person name="Xiong S."/>
            <person name="Wang X."/>
            <person name="Wei L."/>
            <person name="Li C."/>
            <person name="Ma Q."/>
            <person name="Ju M."/>
            <person name="Zhao R."/>
            <person name="Li G."/>
            <person name="Mu C."/>
            <person name="Tian Q."/>
            <person name="Mei H."/>
            <person name="Zhang T."/>
            <person name="Gao T."/>
            <person name="Zhang H."/>
        </authorList>
    </citation>
    <scope>NUCLEOTIDE SEQUENCE</scope>
    <source>
        <strain evidence="2">KEN1</strain>
    </source>
</reference>
<protein>
    <submittedName>
        <fullName evidence="2">Uncharacterized protein</fullName>
    </submittedName>
</protein>
<organism evidence="2">
    <name type="scientific">Sesamum latifolium</name>
    <dbReference type="NCBI Taxonomy" id="2727402"/>
    <lineage>
        <taxon>Eukaryota</taxon>
        <taxon>Viridiplantae</taxon>
        <taxon>Streptophyta</taxon>
        <taxon>Embryophyta</taxon>
        <taxon>Tracheophyta</taxon>
        <taxon>Spermatophyta</taxon>
        <taxon>Magnoliopsida</taxon>
        <taxon>eudicotyledons</taxon>
        <taxon>Gunneridae</taxon>
        <taxon>Pentapetalae</taxon>
        <taxon>asterids</taxon>
        <taxon>lamiids</taxon>
        <taxon>Lamiales</taxon>
        <taxon>Pedaliaceae</taxon>
        <taxon>Sesamum</taxon>
    </lineage>
</organism>
<evidence type="ECO:0000256" key="1">
    <source>
        <dbReference type="SAM" id="MobiDB-lite"/>
    </source>
</evidence>